<dbReference type="Gene3D" id="2.160.10.10">
    <property type="entry name" value="Hexapeptide repeat proteins"/>
    <property type="match status" value="1"/>
</dbReference>
<dbReference type="Pfam" id="PF25087">
    <property type="entry name" value="GMPPB_C"/>
    <property type="match status" value="1"/>
</dbReference>
<reference evidence="3" key="1">
    <citation type="submission" date="2020-03" db="EMBL/GenBank/DDBJ databases">
        <title>The deep terrestrial virosphere.</title>
        <authorList>
            <person name="Holmfeldt K."/>
            <person name="Nilsson E."/>
            <person name="Simone D."/>
            <person name="Lopez-Fernandez M."/>
            <person name="Wu X."/>
            <person name="de Brujin I."/>
            <person name="Lundin D."/>
            <person name="Andersson A."/>
            <person name="Bertilsson S."/>
            <person name="Dopson M."/>
        </authorList>
    </citation>
    <scope>NUCLEOTIDE SEQUENCE</scope>
    <source>
        <strain evidence="3">MM415A00503</strain>
    </source>
</reference>
<protein>
    <submittedName>
        <fullName evidence="3">Putative hexapeptide repeat-containing transferase</fullName>
    </submittedName>
</protein>
<evidence type="ECO:0000259" key="2">
    <source>
        <dbReference type="Pfam" id="PF25087"/>
    </source>
</evidence>
<dbReference type="InterPro" id="IPR056729">
    <property type="entry name" value="GMPPB_C"/>
</dbReference>
<feature type="domain" description="Mannose-1-phosphate guanyltransferase C-terminal" evidence="2">
    <location>
        <begin position="24"/>
        <end position="118"/>
    </location>
</feature>
<dbReference type="AlphaFoldDB" id="A0A6M3KJU2"/>
<accession>A0A6M3KJU2</accession>
<name>A0A6M3KJU2_9ZZZZ</name>
<dbReference type="EMBL" id="MT142466">
    <property type="protein sequence ID" value="QJA81675.1"/>
    <property type="molecule type" value="Genomic_DNA"/>
</dbReference>
<dbReference type="InterPro" id="IPR050179">
    <property type="entry name" value="Trans_hexapeptide_repeat"/>
</dbReference>
<dbReference type="InterPro" id="IPR018357">
    <property type="entry name" value="Hexapep_transf_CS"/>
</dbReference>
<dbReference type="PROSITE" id="PS00101">
    <property type="entry name" value="HEXAPEP_TRANSFERASES"/>
    <property type="match status" value="1"/>
</dbReference>
<dbReference type="InterPro" id="IPR001451">
    <property type="entry name" value="Hexapep"/>
</dbReference>
<gene>
    <name evidence="3" type="ORF">MM415A00503_0030</name>
</gene>
<keyword evidence="1 3" id="KW-0808">Transferase</keyword>
<dbReference type="CDD" id="cd03358">
    <property type="entry name" value="LbH_WxcM_N_like"/>
    <property type="match status" value="1"/>
</dbReference>
<proteinExistence type="predicted"/>
<dbReference type="GO" id="GO:0016740">
    <property type="term" value="F:transferase activity"/>
    <property type="evidence" value="ECO:0007669"/>
    <property type="project" value="UniProtKB-KW"/>
</dbReference>
<dbReference type="InterPro" id="IPR011004">
    <property type="entry name" value="Trimer_LpxA-like_sf"/>
</dbReference>
<evidence type="ECO:0000313" key="3">
    <source>
        <dbReference type="EMBL" id="QJA81675.1"/>
    </source>
</evidence>
<sequence>MENISKIPDKFKSLIDKEYLKVGKDVYIHKTVTFINLSHPDNIVEIGDGCIIRSGCVIYGGCSFANNVKVGHNTILMSKIIVGENSYIGGLCNFEGDTRIGSNCGINAQCHITKFTVIGDYTFFGPMVCTTNDYKMRYKRSGHGEALIGPIIGRGVRVGNMATILPGIVIGDNSIIGAASIITKNVPKNSIVFGSPAEIKGEVPEDDRL</sequence>
<dbReference type="Pfam" id="PF00132">
    <property type="entry name" value="Hexapep"/>
    <property type="match status" value="1"/>
</dbReference>
<dbReference type="PANTHER" id="PTHR43300">
    <property type="entry name" value="ACETYLTRANSFERASE"/>
    <property type="match status" value="1"/>
</dbReference>
<evidence type="ECO:0000256" key="1">
    <source>
        <dbReference type="ARBA" id="ARBA00022679"/>
    </source>
</evidence>
<organism evidence="3">
    <name type="scientific">viral metagenome</name>
    <dbReference type="NCBI Taxonomy" id="1070528"/>
    <lineage>
        <taxon>unclassified sequences</taxon>
        <taxon>metagenomes</taxon>
        <taxon>organismal metagenomes</taxon>
    </lineage>
</organism>
<dbReference type="SUPFAM" id="SSF51161">
    <property type="entry name" value="Trimeric LpxA-like enzymes"/>
    <property type="match status" value="1"/>
</dbReference>
<dbReference type="PANTHER" id="PTHR43300:SF4">
    <property type="entry name" value="ACYL-[ACYL-CARRIER-PROTEIN]--UDP-N-ACETYLGLUCOSAMINE O-ACYLTRANSFERASE"/>
    <property type="match status" value="1"/>
</dbReference>